<dbReference type="PANTHER" id="PTHR33778:SF1">
    <property type="entry name" value="MAGNESIUM TRANSPORTER YHID-RELATED"/>
    <property type="match status" value="1"/>
</dbReference>
<dbReference type="EMBL" id="MFTJ01000045">
    <property type="protein sequence ID" value="OGI64641.1"/>
    <property type="molecule type" value="Genomic_DNA"/>
</dbReference>
<keyword evidence="4 7" id="KW-0812">Transmembrane</keyword>
<gene>
    <name evidence="9" type="ORF">A2642_01985</name>
</gene>
<name>A0A1F6V4E7_9BACT</name>
<feature type="transmembrane region" description="Helical" evidence="7">
    <location>
        <begin position="73"/>
        <end position="91"/>
    </location>
</feature>
<protein>
    <recommendedName>
        <fullName evidence="8">MgtC/SapB/SrpB/YhiD N-terminal domain-containing protein</fullName>
    </recommendedName>
</protein>
<dbReference type="Proteomes" id="UP000178700">
    <property type="component" value="Unassembled WGS sequence"/>
</dbReference>
<sequence length="155" mass="16447">MPEFLAQNSDLILKLIVAVGLGMLIGAERLFVHKEAGMKTHALVSLGSAVFIVISEMIAIKYGTIGGFDATRIASQVIVGIGFLGAGSIMLQGSRLKGLTTAGGLWVTAGIGMAAGFGFFGLAFFSTILVLMIFILLNILERPIRKISEEMDKQN</sequence>
<comment type="caution">
    <text evidence="9">The sequence shown here is derived from an EMBL/GenBank/DDBJ whole genome shotgun (WGS) entry which is preliminary data.</text>
</comment>
<comment type="similarity">
    <text evidence="2">Belongs to the MgtC/SapB family.</text>
</comment>
<keyword evidence="5 7" id="KW-1133">Transmembrane helix</keyword>
<dbReference type="PRINTS" id="PR01837">
    <property type="entry name" value="MGTCSAPBPROT"/>
</dbReference>
<evidence type="ECO:0000259" key="8">
    <source>
        <dbReference type="Pfam" id="PF02308"/>
    </source>
</evidence>
<dbReference type="AlphaFoldDB" id="A0A1F6V4E7"/>
<dbReference type="InterPro" id="IPR003416">
    <property type="entry name" value="MgtC/SapB/SrpB/YhiD_fam"/>
</dbReference>
<feature type="domain" description="MgtC/SapB/SrpB/YhiD N-terminal" evidence="8">
    <location>
        <begin position="15"/>
        <end position="142"/>
    </location>
</feature>
<evidence type="ECO:0000256" key="7">
    <source>
        <dbReference type="SAM" id="Phobius"/>
    </source>
</evidence>
<feature type="transmembrane region" description="Helical" evidence="7">
    <location>
        <begin position="123"/>
        <end position="140"/>
    </location>
</feature>
<feature type="transmembrane region" description="Helical" evidence="7">
    <location>
        <begin position="12"/>
        <end position="31"/>
    </location>
</feature>
<feature type="transmembrane region" description="Helical" evidence="7">
    <location>
        <begin position="43"/>
        <end position="61"/>
    </location>
</feature>
<keyword evidence="6 7" id="KW-0472">Membrane</keyword>
<reference evidence="9 10" key="1">
    <citation type="journal article" date="2016" name="Nat. Commun.">
        <title>Thousands of microbial genomes shed light on interconnected biogeochemical processes in an aquifer system.</title>
        <authorList>
            <person name="Anantharaman K."/>
            <person name="Brown C.T."/>
            <person name="Hug L.A."/>
            <person name="Sharon I."/>
            <person name="Castelle C.J."/>
            <person name="Probst A.J."/>
            <person name="Thomas B.C."/>
            <person name="Singh A."/>
            <person name="Wilkins M.J."/>
            <person name="Karaoz U."/>
            <person name="Brodie E.L."/>
            <person name="Williams K.H."/>
            <person name="Hubbard S.S."/>
            <person name="Banfield J.F."/>
        </authorList>
    </citation>
    <scope>NUCLEOTIDE SEQUENCE [LARGE SCALE GENOMIC DNA]</scope>
</reference>
<dbReference type="PANTHER" id="PTHR33778">
    <property type="entry name" value="PROTEIN MGTC"/>
    <property type="match status" value="1"/>
</dbReference>
<evidence type="ECO:0000313" key="9">
    <source>
        <dbReference type="EMBL" id="OGI64641.1"/>
    </source>
</evidence>
<evidence type="ECO:0000256" key="2">
    <source>
        <dbReference type="ARBA" id="ARBA00009298"/>
    </source>
</evidence>
<keyword evidence="3" id="KW-1003">Cell membrane</keyword>
<accession>A0A1F6V4E7</accession>
<organism evidence="9 10">
    <name type="scientific">Candidatus Nomurabacteria bacterium RIFCSPHIGHO2_01_FULL_39_10</name>
    <dbReference type="NCBI Taxonomy" id="1801733"/>
    <lineage>
        <taxon>Bacteria</taxon>
        <taxon>Candidatus Nomuraibacteriota</taxon>
    </lineage>
</organism>
<dbReference type="InterPro" id="IPR049177">
    <property type="entry name" value="MgtC_SapB_SrpB_YhiD_N"/>
</dbReference>
<evidence type="ECO:0000256" key="6">
    <source>
        <dbReference type="ARBA" id="ARBA00023136"/>
    </source>
</evidence>
<dbReference type="Pfam" id="PF02308">
    <property type="entry name" value="MgtC"/>
    <property type="match status" value="1"/>
</dbReference>
<evidence type="ECO:0000256" key="5">
    <source>
        <dbReference type="ARBA" id="ARBA00022989"/>
    </source>
</evidence>
<dbReference type="GO" id="GO:0005886">
    <property type="term" value="C:plasma membrane"/>
    <property type="evidence" value="ECO:0007669"/>
    <property type="project" value="UniProtKB-SubCell"/>
</dbReference>
<evidence type="ECO:0000256" key="3">
    <source>
        <dbReference type="ARBA" id="ARBA00022475"/>
    </source>
</evidence>
<proteinExistence type="inferred from homology"/>
<evidence type="ECO:0000313" key="10">
    <source>
        <dbReference type="Proteomes" id="UP000178700"/>
    </source>
</evidence>
<evidence type="ECO:0000256" key="4">
    <source>
        <dbReference type="ARBA" id="ARBA00022692"/>
    </source>
</evidence>
<comment type="subcellular location">
    <subcellularLocation>
        <location evidence="1">Cell membrane</location>
        <topology evidence="1">Multi-pass membrane protein</topology>
    </subcellularLocation>
</comment>
<evidence type="ECO:0000256" key="1">
    <source>
        <dbReference type="ARBA" id="ARBA00004651"/>
    </source>
</evidence>